<evidence type="ECO:0000313" key="11">
    <source>
        <dbReference type="EMBL" id="ASP21201.1"/>
    </source>
</evidence>
<keyword evidence="5" id="KW-0169">Cobalamin biosynthesis</keyword>
<dbReference type="GO" id="GO:0009236">
    <property type="term" value="P:cobalamin biosynthetic process"/>
    <property type="evidence" value="ECO:0007669"/>
    <property type="project" value="UniProtKB-UniPathway"/>
</dbReference>
<dbReference type="OrthoDB" id="9799304at2"/>
<dbReference type="InterPro" id="IPR015422">
    <property type="entry name" value="PyrdxlP-dep_Trfase_small"/>
</dbReference>
<dbReference type="InterPro" id="IPR015421">
    <property type="entry name" value="PyrdxlP-dep_Trfase_major"/>
</dbReference>
<reference evidence="11 12" key="1">
    <citation type="submission" date="2017-07" db="EMBL/GenBank/DDBJ databases">
        <title>Genome Sequence of Antarctobacter heliothermus Strain SMS3 Isolated from a culture of the Diatom Skeletonema marinoi.</title>
        <authorList>
            <person name="Topel M."/>
            <person name="Pinder M.I.M."/>
            <person name="Johansson O.N."/>
            <person name="Kourtchenko O."/>
            <person name="Godhe A."/>
            <person name="Clarke A.K."/>
        </authorList>
    </citation>
    <scope>NUCLEOTIDE SEQUENCE [LARGE SCALE GENOMIC DNA]</scope>
    <source>
        <strain evidence="11 12">SMS3</strain>
    </source>
</reference>
<evidence type="ECO:0000256" key="9">
    <source>
        <dbReference type="ARBA" id="ARBA00048531"/>
    </source>
</evidence>
<dbReference type="InterPro" id="IPR004839">
    <property type="entry name" value="Aminotransferase_I/II_large"/>
</dbReference>
<dbReference type="RefSeq" id="WP_094037098.1">
    <property type="nucleotide sequence ID" value="NZ_CP022540.1"/>
</dbReference>
<evidence type="ECO:0000256" key="1">
    <source>
        <dbReference type="ARBA" id="ARBA00001933"/>
    </source>
</evidence>
<accession>A0A222E5H5</accession>
<comment type="pathway">
    <text evidence="3">Cofactor biosynthesis; adenosylcobalamin biosynthesis.</text>
</comment>
<dbReference type="PANTHER" id="PTHR42885">
    <property type="entry name" value="HISTIDINOL-PHOSPHATE AMINOTRANSFERASE-RELATED"/>
    <property type="match status" value="1"/>
</dbReference>
<dbReference type="GO" id="GO:0048472">
    <property type="term" value="F:threonine-phosphate decarboxylase activity"/>
    <property type="evidence" value="ECO:0007669"/>
    <property type="project" value="UniProtKB-EC"/>
</dbReference>
<dbReference type="InterPro" id="IPR005860">
    <property type="entry name" value="CobD"/>
</dbReference>
<dbReference type="PANTHER" id="PTHR42885:SF1">
    <property type="entry name" value="THREONINE-PHOSPHATE DECARBOXYLASE"/>
    <property type="match status" value="1"/>
</dbReference>
<comment type="function">
    <text evidence="2">Decarboxylates L-threonine-O-3-phosphate to yield (R)-1-amino-2-propanol O-2-phosphate, the precursor for the linkage between the nucleotide loop and the corrin ring in cobalamin.</text>
</comment>
<dbReference type="AlphaFoldDB" id="A0A222E5H5"/>
<feature type="domain" description="Aminotransferase class I/classII large" evidence="10">
    <location>
        <begin position="71"/>
        <end position="311"/>
    </location>
</feature>
<dbReference type="InterPro" id="IPR015424">
    <property type="entry name" value="PyrdxlP-dep_Trfase"/>
</dbReference>
<keyword evidence="11" id="KW-0808">Transferase</keyword>
<comment type="cofactor">
    <cofactor evidence="1">
        <name>pyridoxal 5'-phosphate</name>
        <dbReference type="ChEBI" id="CHEBI:597326"/>
    </cofactor>
</comment>
<dbReference type="SUPFAM" id="SSF53383">
    <property type="entry name" value="PLP-dependent transferases"/>
    <property type="match status" value="1"/>
</dbReference>
<keyword evidence="7" id="KW-0456">Lyase</keyword>
<dbReference type="EC" id="4.1.1.81" evidence="4"/>
<gene>
    <name evidence="11" type="ORF">ANTHELSMS3_02537</name>
</gene>
<comment type="catalytic activity">
    <reaction evidence="9">
        <text>O-phospho-L-threonine + H(+) = (R)-1-aminopropan-2-yl phosphate + CO2</text>
        <dbReference type="Rhea" id="RHEA:11492"/>
        <dbReference type="ChEBI" id="CHEBI:15378"/>
        <dbReference type="ChEBI" id="CHEBI:16526"/>
        <dbReference type="ChEBI" id="CHEBI:58563"/>
        <dbReference type="ChEBI" id="CHEBI:58675"/>
        <dbReference type="EC" id="4.1.1.81"/>
    </reaction>
</comment>
<evidence type="ECO:0000313" key="12">
    <source>
        <dbReference type="Proteomes" id="UP000203589"/>
    </source>
</evidence>
<dbReference type="EMBL" id="CP022540">
    <property type="protein sequence ID" value="ASP21201.1"/>
    <property type="molecule type" value="Genomic_DNA"/>
</dbReference>
<dbReference type="GO" id="GO:0008483">
    <property type="term" value="F:transaminase activity"/>
    <property type="evidence" value="ECO:0007669"/>
    <property type="project" value="UniProtKB-KW"/>
</dbReference>
<dbReference type="NCBIfam" id="TIGR01140">
    <property type="entry name" value="L_thr_O3P_dcar"/>
    <property type="match status" value="1"/>
</dbReference>
<dbReference type="UniPathway" id="UPA00148"/>
<keyword evidence="6" id="KW-0663">Pyridoxal phosphate</keyword>
<evidence type="ECO:0000259" key="10">
    <source>
        <dbReference type="Pfam" id="PF00155"/>
    </source>
</evidence>
<evidence type="ECO:0000256" key="6">
    <source>
        <dbReference type="ARBA" id="ARBA00022898"/>
    </source>
</evidence>
<keyword evidence="12" id="KW-1185">Reference proteome</keyword>
<dbReference type="Pfam" id="PF00155">
    <property type="entry name" value="Aminotran_1_2"/>
    <property type="match status" value="1"/>
</dbReference>
<evidence type="ECO:0000256" key="2">
    <source>
        <dbReference type="ARBA" id="ARBA00003444"/>
    </source>
</evidence>
<dbReference type="Proteomes" id="UP000203589">
    <property type="component" value="Chromosome"/>
</dbReference>
<evidence type="ECO:0000256" key="4">
    <source>
        <dbReference type="ARBA" id="ARBA00012285"/>
    </source>
</evidence>
<name>A0A222E5H5_9RHOB</name>
<protein>
    <recommendedName>
        <fullName evidence="4">threonine-phosphate decarboxylase</fullName>
        <ecNumber evidence="4">4.1.1.81</ecNumber>
    </recommendedName>
    <alternativeName>
        <fullName evidence="8">L-threonine-O-3-phosphate decarboxylase</fullName>
    </alternativeName>
</protein>
<sequence length="330" mass="35223">MRDHGGDLDRAMARYGGGDWLDLSTGINARPYPFPDLPARAWTALPTGAEISALVVTACANYGAGEGVDCVPLAGAQAAIQLVPRLAQPDEARVLGPTYNEHAGSLEAQGWRVTQVADIAGLKGAPLAVVVNPNNPDGRFWPPEELIELARHVGLLVVDESFADPVPEYSMVRYLDRLPEGVRVVVLRSFGKFYGLAGVRLGFALGETALIAPMRQMAGPWAVSGPAIAAGCKALADRTWQGAMIGQLARDAVRMDALAEAAGWSLVGGTVLFRTYDTGDAVAAQDRLAEARIWTRRFPYSDGWLRLGLPGPEADWSRVEAALAPPPSRF</sequence>
<dbReference type="KEGG" id="aht:ANTHELSMS3_02537"/>
<dbReference type="Gene3D" id="3.90.1150.10">
    <property type="entry name" value="Aspartate Aminotransferase, domain 1"/>
    <property type="match status" value="1"/>
</dbReference>
<keyword evidence="11" id="KW-0032">Aminotransferase</keyword>
<dbReference type="CDD" id="cd00609">
    <property type="entry name" value="AAT_like"/>
    <property type="match status" value="1"/>
</dbReference>
<evidence type="ECO:0000256" key="7">
    <source>
        <dbReference type="ARBA" id="ARBA00023239"/>
    </source>
</evidence>
<evidence type="ECO:0000256" key="5">
    <source>
        <dbReference type="ARBA" id="ARBA00022573"/>
    </source>
</evidence>
<proteinExistence type="predicted"/>
<organism evidence="11 12">
    <name type="scientific">Antarctobacter heliothermus</name>
    <dbReference type="NCBI Taxonomy" id="74033"/>
    <lineage>
        <taxon>Bacteria</taxon>
        <taxon>Pseudomonadati</taxon>
        <taxon>Pseudomonadota</taxon>
        <taxon>Alphaproteobacteria</taxon>
        <taxon>Rhodobacterales</taxon>
        <taxon>Roseobacteraceae</taxon>
        <taxon>Antarctobacter</taxon>
    </lineage>
</organism>
<dbReference type="GO" id="GO:0030170">
    <property type="term" value="F:pyridoxal phosphate binding"/>
    <property type="evidence" value="ECO:0007669"/>
    <property type="project" value="InterPro"/>
</dbReference>
<dbReference type="Gene3D" id="3.40.640.10">
    <property type="entry name" value="Type I PLP-dependent aspartate aminotransferase-like (Major domain)"/>
    <property type="match status" value="1"/>
</dbReference>
<evidence type="ECO:0000256" key="8">
    <source>
        <dbReference type="ARBA" id="ARBA00029996"/>
    </source>
</evidence>
<evidence type="ECO:0000256" key="3">
    <source>
        <dbReference type="ARBA" id="ARBA00004953"/>
    </source>
</evidence>